<evidence type="ECO:0000256" key="4">
    <source>
        <dbReference type="ARBA" id="ARBA00022452"/>
    </source>
</evidence>
<keyword evidence="3" id="KW-0813">Transport</keyword>
<keyword evidence="4" id="KW-1134">Transmembrane beta strand</keyword>
<evidence type="ECO:0000256" key="8">
    <source>
        <dbReference type="SAM" id="SignalP"/>
    </source>
</evidence>
<dbReference type="PANTHER" id="PTHR30026">
    <property type="entry name" value="OUTER MEMBRANE PROTEIN TOLC"/>
    <property type="match status" value="1"/>
</dbReference>
<dbReference type="GO" id="GO:0009279">
    <property type="term" value="C:cell outer membrane"/>
    <property type="evidence" value="ECO:0007669"/>
    <property type="project" value="UniProtKB-SubCell"/>
</dbReference>
<dbReference type="GO" id="GO:0015288">
    <property type="term" value="F:porin activity"/>
    <property type="evidence" value="ECO:0007669"/>
    <property type="project" value="TreeGrafter"/>
</dbReference>
<gene>
    <name evidence="9" type="ORF">DDR33_06655</name>
</gene>
<evidence type="ECO:0000256" key="1">
    <source>
        <dbReference type="ARBA" id="ARBA00004442"/>
    </source>
</evidence>
<dbReference type="OrthoDB" id="367883at2"/>
<dbReference type="GO" id="GO:1990281">
    <property type="term" value="C:efflux pump complex"/>
    <property type="evidence" value="ECO:0007669"/>
    <property type="project" value="TreeGrafter"/>
</dbReference>
<dbReference type="GO" id="GO:0015562">
    <property type="term" value="F:efflux transmembrane transporter activity"/>
    <property type="evidence" value="ECO:0007669"/>
    <property type="project" value="InterPro"/>
</dbReference>
<evidence type="ECO:0000256" key="7">
    <source>
        <dbReference type="ARBA" id="ARBA00023237"/>
    </source>
</evidence>
<keyword evidence="5" id="KW-0812">Transmembrane</keyword>
<dbReference type="Proteomes" id="UP000245647">
    <property type="component" value="Unassembled WGS sequence"/>
</dbReference>
<comment type="caution">
    <text evidence="9">The sequence shown here is derived from an EMBL/GenBank/DDBJ whole genome shotgun (WGS) entry which is preliminary data.</text>
</comment>
<evidence type="ECO:0000256" key="6">
    <source>
        <dbReference type="ARBA" id="ARBA00023136"/>
    </source>
</evidence>
<dbReference type="Pfam" id="PF02321">
    <property type="entry name" value="OEP"/>
    <property type="match status" value="2"/>
</dbReference>
<dbReference type="Gene3D" id="1.20.1600.10">
    <property type="entry name" value="Outer membrane efflux proteins (OEP)"/>
    <property type="match status" value="1"/>
</dbReference>
<evidence type="ECO:0000313" key="9">
    <source>
        <dbReference type="EMBL" id="PWG81506.1"/>
    </source>
</evidence>
<evidence type="ECO:0000313" key="10">
    <source>
        <dbReference type="Proteomes" id="UP000245647"/>
    </source>
</evidence>
<comment type="similarity">
    <text evidence="2">Belongs to the outer membrane factor (OMF) (TC 1.B.17) family.</text>
</comment>
<evidence type="ECO:0000256" key="5">
    <source>
        <dbReference type="ARBA" id="ARBA00022692"/>
    </source>
</evidence>
<evidence type="ECO:0000256" key="3">
    <source>
        <dbReference type="ARBA" id="ARBA00022448"/>
    </source>
</evidence>
<keyword evidence="7" id="KW-0998">Cell outer membrane</keyword>
<keyword evidence="6" id="KW-0472">Membrane</keyword>
<sequence>MKKIIALLFFLSVSAAKAQVTFGSLQEVFDYADKNAVSIRKARIDEQISHSQSQAARTSLLPSVNASAAFNDNITLQPTLVPAALFNPAAPEGTFNEYTFGRRYIYNTGVQASWNVLDFQKWFEIQTAGAREKASQAATVKIKYDTYNQLAQLYYSILLTEKYILIARENVQATGSICETTQDKFRQGIFAEENFNRANMQLIQAASDLRNREYSLSQLYNQLQAQLNLPGGVRLTEQLVTRPVPDLVPLKQHPDVLLQETQLALAEAQLRQVKTAGYPSLTIGYQYNYNWATDRMFDFTSTNTLPQQFLAVKLSIPVFNGFAVREKSRQSKLALSQEQLLLENRNLSAAKEDETLHLQYRQAEEQLQAQQEILSLQQSNDRHTANRYQSGIIGADERLDKFGDLLSAQSRYMQSLSDYYISYYKIHIRASTGN</sequence>
<organism evidence="9 10">
    <name type="scientific">Pararcticibacter amylolyticus</name>
    <dbReference type="NCBI Taxonomy" id="2173175"/>
    <lineage>
        <taxon>Bacteria</taxon>
        <taxon>Pseudomonadati</taxon>
        <taxon>Bacteroidota</taxon>
        <taxon>Sphingobacteriia</taxon>
        <taxon>Sphingobacteriales</taxon>
        <taxon>Sphingobacteriaceae</taxon>
        <taxon>Pararcticibacter</taxon>
    </lineage>
</organism>
<dbReference type="RefSeq" id="WP_109414990.1">
    <property type="nucleotide sequence ID" value="NZ_QEAS01000004.1"/>
</dbReference>
<comment type="subcellular location">
    <subcellularLocation>
        <location evidence="1">Cell outer membrane</location>
    </subcellularLocation>
</comment>
<dbReference type="InterPro" id="IPR051906">
    <property type="entry name" value="TolC-like"/>
</dbReference>
<evidence type="ECO:0000256" key="2">
    <source>
        <dbReference type="ARBA" id="ARBA00007613"/>
    </source>
</evidence>
<dbReference type="EMBL" id="QEAS01000004">
    <property type="protein sequence ID" value="PWG81506.1"/>
    <property type="molecule type" value="Genomic_DNA"/>
</dbReference>
<name>A0A2U2PJC2_9SPHI</name>
<keyword evidence="10" id="KW-1185">Reference proteome</keyword>
<dbReference type="InterPro" id="IPR003423">
    <property type="entry name" value="OMP_efflux"/>
</dbReference>
<protein>
    <recommendedName>
        <fullName evidence="11">TolC family protein</fullName>
    </recommendedName>
</protein>
<feature type="signal peptide" evidence="8">
    <location>
        <begin position="1"/>
        <end position="18"/>
    </location>
</feature>
<dbReference type="SUPFAM" id="SSF56954">
    <property type="entry name" value="Outer membrane efflux proteins (OEP)"/>
    <property type="match status" value="1"/>
</dbReference>
<dbReference type="AlphaFoldDB" id="A0A2U2PJC2"/>
<accession>A0A2U2PJC2</accession>
<evidence type="ECO:0008006" key="11">
    <source>
        <dbReference type="Google" id="ProtNLM"/>
    </source>
</evidence>
<dbReference type="PANTHER" id="PTHR30026:SF20">
    <property type="entry name" value="OUTER MEMBRANE PROTEIN TOLC"/>
    <property type="match status" value="1"/>
</dbReference>
<keyword evidence="8" id="KW-0732">Signal</keyword>
<proteinExistence type="inferred from homology"/>
<reference evidence="9 10" key="1">
    <citation type="submission" date="2018-04" db="EMBL/GenBank/DDBJ databases">
        <title>Pedobacter chongqingensis sp. nov., isolated from a rottenly hemp rope.</title>
        <authorList>
            <person name="Cai Y."/>
        </authorList>
    </citation>
    <scope>NUCLEOTIDE SEQUENCE [LARGE SCALE GENOMIC DNA]</scope>
    <source>
        <strain evidence="9 10">FJ4-8</strain>
    </source>
</reference>
<feature type="chain" id="PRO_5015663507" description="TolC family protein" evidence="8">
    <location>
        <begin position="19"/>
        <end position="434"/>
    </location>
</feature>